<dbReference type="GO" id="GO:0005524">
    <property type="term" value="F:ATP binding"/>
    <property type="evidence" value="ECO:0007669"/>
    <property type="project" value="UniProtKB-KW"/>
</dbReference>
<evidence type="ECO:0000256" key="5">
    <source>
        <dbReference type="ARBA" id="ARBA00022840"/>
    </source>
</evidence>
<dbReference type="STRING" id="665467.SAMN02982931_04658"/>
<evidence type="ECO:0000313" key="8">
    <source>
        <dbReference type="EMBL" id="SDB58229.1"/>
    </source>
</evidence>
<dbReference type="Proteomes" id="UP000199071">
    <property type="component" value="Unassembled WGS sequence"/>
</dbReference>
<evidence type="ECO:0000259" key="6">
    <source>
        <dbReference type="Pfam" id="PF00370"/>
    </source>
</evidence>
<dbReference type="GO" id="GO:0005829">
    <property type="term" value="C:cytosol"/>
    <property type="evidence" value="ECO:0007669"/>
    <property type="project" value="TreeGrafter"/>
</dbReference>
<evidence type="ECO:0000256" key="1">
    <source>
        <dbReference type="ARBA" id="ARBA00009156"/>
    </source>
</evidence>
<proteinExistence type="inferred from homology"/>
<dbReference type="InterPro" id="IPR000577">
    <property type="entry name" value="Carb_kinase_FGGY"/>
</dbReference>
<comment type="similarity">
    <text evidence="1">Belongs to the FGGY kinase family.</text>
</comment>
<dbReference type="GO" id="GO:0004370">
    <property type="term" value="F:glycerol kinase activity"/>
    <property type="evidence" value="ECO:0007669"/>
    <property type="project" value="TreeGrafter"/>
</dbReference>
<dbReference type="PIRSF" id="PIRSF000538">
    <property type="entry name" value="GlpK"/>
    <property type="match status" value="1"/>
</dbReference>
<evidence type="ECO:0000256" key="3">
    <source>
        <dbReference type="ARBA" id="ARBA00022741"/>
    </source>
</evidence>
<keyword evidence="2" id="KW-0808">Transferase</keyword>
<dbReference type="InterPro" id="IPR043129">
    <property type="entry name" value="ATPase_NBD"/>
</dbReference>
<name>A0A1G6ELC0_9HYPH</name>
<dbReference type="InterPro" id="IPR018484">
    <property type="entry name" value="FGGY_N"/>
</dbReference>
<evidence type="ECO:0000259" key="7">
    <source>
        <dbReference type="Pfam" id="PF02782"/>
    </source>
</evidence>
<dbReference type="PANTHER" id="PTHR10196:SF69">
    <property type="entry name" value="GLYCEROL KINASE"/>
    <property type="match status" value="1"/>
</dbReference>
<dbReference type="Pfam" id="PF00370">
    <property type="entry name" value="FGGY_N"/>
    <property type="match status" value="1"/>
</dbReference>
<dbReference type="Gene3D" id="3.30.420.40">
    <property type="match status" value="2"/>
</dbReference>
<dbReference type="AlphaFoldDB" id="A0A1G6ELC0"/>
<dbReference type="CDD" id="cd07769">
    <property type="entry name" value="ASKHA_NBD_FGGY_GK"/>
    <property type="match status" value="1"/>
</dbReference>
<dbReference type="SUPFAM" id="SSF53067">
    <property type="entry name" value="Actin-like ATPase domain"/>
    <property type="match status" value="2"/>
</dbReference>
<keyword evidence="4 8" id="KW-0418">Kinase</keyword>
<feature type="domain" description="Carbohydrate kinase FGGY C-terminal" evidence="7">
    <location>
        <begin position="258"/>
        <end position="438"/>
    </location>
</feature>
<dbReference type="Pfam" id="PF02782">
    <property type="entry name" value="FGGY_C"/>
    <property type="match status" value="1"/>
</dbReference>
<reference evidence="8 9" key="1">
    <citation type="submission" date="2016-10" db="EMBL/GenBank/DDBJ databases">
        <authorList>
            <person name="de Groot N.N."/>
        </authorList>
    </citation>
    <scope>NUCLEOTIDE SEQUENCE [LARGE SCALE GENOMIC DNA]</scope>
    <source>
        <strain evidence="8 9">ATCC 35022</strain>
    </source>
</reference>
<evidence type="ECO:0000256" key="2">
    <source>
        <dbReference type="ARBA" id="ARBA00022679"/>
    </source>
</evidence>
<keyword evidence="5" id="KW-0067">ATP-binding</keyword>
<dbReference type="RefSeq" id="WP_090881026.1">
    <property type="nucleotide sequence ID" value="NZ_FMXQ01000014.1"/>
</dbReference>
<gene>
    <name evidence="8" type="ORF">SAMN02982931_04658</name>
</gene>
<organism evidence="8 9">
    <name type="scientific">Bauldia litoralis</name>
    <dbReference type="NCBI Taxonomy" id="665467"/>
    <lineage>
        <taxon>Bacteria</taxon>
        <taxon>Pseudomonadati</taxon>
        <taxon>Pseudomonadota</taxon>
        <taxon>Alphaproteobacteria</taxon>
        <taxon>Hyphomicrobiales</taxon>
        <taxon>Kaistiaceae</taxon>
        <taxon>Bauldia</taxon>
    </lineage>
</organism>
<dbReference type="PANTHER" id="PTHR10196">
    <property type="entry name" value="SUGAR KINASE"/>
    <property type="match status" value="1"/>
</dbReference>
<feature type="domain" description="Carbohydrate kinase FGGY N-terminal" evidence="6">
    <location>
        <begin position="5"/>
        <end position="247"/>
    </location>
</feature>
<evidence type="ECO:0000313" key="9">
    <source>
        <dbReference type="Proteomes" id="UP000199071"/>
    </source>
</evidence>
<sequence length="487" mass="51279">MPDLLLAIDQGTSSTKCLLVDGAGQVVANGSASLGESHPAPGWVDQDPDELWASVRGAVADCLDGQDAKSVVGIAISSQRESCVIWDRGTGAALTPMLSWQDQRTTSLCDRIRDGGDASLVRDRSGLPLDPMFSAAKARWLLDELPGGQQRADRGEICIGTVDAWLLSRFGGEAVIEAGNASRTQLLNTRAAAWDSDLLDLFGIPEAALPRVVPSIGPFPTVRDLAPLADGVPVLAVMGDSHAALFGHGAFKPGDIKATYGTGSSVMGLIDDVSRLDPGLCLTIAWSIDQPAFAAEGNIRATGATLRWLADVFGISSAELADLAATADSHGVSLVPAFNGLGAPWWDTDAVGLLDGLTLATSKPTIARAALESIPQQITDVLEAIDRSVGRVRELFVDGGPTRNDMLMQIQADLAGRRVVRSETAELSALGVAHLAGLRAGLWSWKQLAGFNRDGTTFAPQASDDARHTARTHWGAAVARARYRPRT</sequence>
<dbReference type="OrthoDB" id="9805576at2"/>
<dbReference type="GO" id="GO:0019563">
    <property type="term" value="P:glycerol catabolic process"/>
    <property type="evidence" value="ECO:0007669"/>
    <property type="project" value="TreeGrafter"/>
</dbReference>
<keyword evidence="9" id="KW-1185">Reference proteome</keyword>
<evidence type="ECO:0000256" key="4">
    <source>
        <dbReference type="ARBA" id="ARBA00022777"/>
    </source>
</evidence>
<accession>A0A1G6ELC0</accession>
<dbReference type="InterPro" id="IPR018485">
    <property type="entry name" value="FGGY_C"/>
</dbReference>
<keyword evidence="3" id="KW-0547">Nucleotide-binding</keyword>
<dbReference type="EMBL" id="FMXQ01000014">
    <property type="protein sequence ID" value="SDB58229.1"/>
    <property type="molecule type" value="Genomic_DNA"/>
</dbReference>
<protein>
    <submittedName>
        <fullName evidence="8">Glycerol kinase</fullName>
    </submittedName>
</protein>